<comment type="caution">
    <text evidence="1">The sequence shown here is derived from an EMBL/GenBank/DDBJ whole genome shotgun (WGS) entry which is preliminary data.</text>
</comment>
<dbReference type="EMBL" id="MU790573">
    <property type="protein sequence ID" value="KAJ3997803.1"/>
    <property type="molecule type" value="Genomic_DNA"/>
</dbReference>
<accession>A0ABQ8QH70</accession>
<name>A0ABQ8QH70_9AGAR</name>
<evidence type="ECO:0000313" key="1">
    <source>
        <dbReference type="EMBL" id="KAJ3997803.1"/>
    </source>
</evidence>
<sequence length="303" mass="34287">MDADVHERTCDRSSNPLKVSMLLSTEADTVISSLEGTLYRVPSFVLRSTSRFWDTLLSIPSESTSTSSPIPASQNNAILEPMLCLMSGLPIPPWTPDPESEESDEMCITEIENLLMLAESWDAPGPLSFLRLGVTSHMFLEQPLRMYALATHFGWVPEAKLASKYSLGLNLYDDEYEEILRRLSAKDLLALLRLHRARRDGMKSRLDDPNVFALGNSGTSSCPSCNGNDEVDHSAWRELKARIFKEMDQCSKGDFVGSWEMEEWKETEQCWKVKCRVCSRLSYHKGQTILKMKEGLRLLPETI</sequence>
<evidence type="ECO:0000313" key="2">
    <source>
        <dbReference type="Proteomes" id="UP001163828"/>
    </source>
</evidence>
<proteinExistence type="predicted"/>
<keyword evidence="2" id="KW-1185">Reference proteome</keyword>
<reference evidence="1" key="1">
    <citation type="submission" date="2022-08" db="EMBL/GenBank/DDBJ databases">
        <authorList>
            <consortium name="DOE Joint Genome Institute"/>
            <person name="Min B."/>
            <person name="Riley R."/>
            <person name="Sierra-Patev S."/>
            <person name="Naranjo-Ortiz M."/>
            <person name="Looney B."/>
            <person name="Konkel Z."/>
            <person name="Slot J.C."/>
            <person name="Sakamoto Y."/>
            <person name="Steenwyk J.L."/>
            <person name="Rokas A."/>
            <person name="Carro J."/>
            <person name="Camarero S."/>
            <person name="Ferreira P."/>
            <person name="Molpeceres G."/>
            <person name="Ruiz-Duenas F.J."/>
            <person name="Serrano A."/>
            <person name="Henrissat B."/>
            <person name="Drula E."/>
            <person name="Hughes K.W."/>
            <person name="Mata J.L."/>
            <person name="Ishikawa N.K."/>
            <person name="Vargas-Isla R."/>
            <person name="Ushijima S."/>
            <person name="Smith C.A."/>
            <person name="Ahrendt S."/>
            <person name="Andreopoulos W."/>
            <person name="He G."/>
            <person name="Labutti K."/>
            <person name="Lipzen A."/>
            <person name="Ng V."/>
            <person name="Sandor L."/>
            <person name="Barry K."/>
            <person name="Martinez A.T."/>
            <person name="Xiao Y."/>
            <person name="Gibbons J.G."/>
            <person name="Terashima K."/>
            <person name="Hibbett D.S."/>
            <person name="Grigoriev I.V."/>
        </authorList>
    </citation>
    <scope>NUCLEOTIDE SEQUENCE</scope>
    <source>
        <strain evidence="1">TFB10827</strain>
    </source>
</reference>
<organism evidence="1 2">
    <name type="scientific">Lentinula boryana</name>
    <dbReference type="NCBI Taxonomy" id="40481"/>
    <lineage>
        <taxon>Eukaryota</taxon>
        <taxon>Fungi</taxon>
        <taxon>Dikarya</taxon>
        <taxon>Basidiomycota</taxon>
        <taxon>Agaricomycotina</taxon>
        <taxon>Agaricomycetes</taxon>
        <taxon>Agaricomycetidae</taxon>
        <taxon>Agaricales</taxon>
        <taxon>Marasmiineae</taxon>
        <taxon>Omphalotaceae</taxon>
        <taxon>Lentinula</taxon>
    </lineage>
</organism>
<protein>
    <recommendedName>
        <fullName evidence="3">BTB domain-containing protein</fullName>
    </recommendedName>
</protein>
<gene>
    <name evidence="1" type="ORF">F5050DRAFT_1749229</name>
</gene>
<dbReference type="Proteomes" id="UP001163828">
    <property type="component" value="Unassembled WGS sequence"/>
</dbReference>
<evidence type="ECO:0008006" key="3">
    <source>
        <dbReference type="Google" id="ProtNLM"/>
    </source>
</evidence>